<sequence length="496" mass="58588">MSMINIIELTIYSFIFISSTIYSVWNFFQTSLLNLYDVDQSDFQTDTWFSRTFAINYPLDVTDLEWQSAKQYYIGTKILYLLYHSIGFLITRLIYPQYLPLFIILYSSFILSYLLSLRFLLLILINIGAIFILEFFVLYFGSNINRRWLRIPHYIIFAYSLAIAHRLEFVTADHEQNFLIHVSFSWLNAKLLSCSIDLYDSEYFDDQKKSWRFTLIRLAYLLYFPPFFFGPIYNFDDFHKSIENLITNSNTRPILTIIEIVQLIRYILWALILEIILHFIYSSSFQYYVYIVDTFDSWSLCGLGYSLMILFFLKYFIIYGISQQLAIIDGLDNVIASPPACIGHINQTSYLWQKFDRGLYSFLLKYFYKPLNGSPTSSVLRRMLSAIACFTIIAFWHGLHDSIIVWVMMNILLIYCDRIIAIFFKYNDAYHVKALIESPLLALAYISNIFFLSNYEIGWLFISKILLGFPFPLLAVLFIFFCSCYVCNRINCKITK</sequence>
<evidence type="ECO:0000256" key="2">
    <source>
        <dbReference type="ARBA" id="ARBA00022692"/>
    </source>
</evidence>
<dbReference type="InParanoid" id="A0A6P6Y4N6"/>
<dbReference type="InterPro" id="IPR051085">
    <property type="entry name" value="MB_O-acyltransferase"/>
</dbReference>
<comment type="similarity">
    <text evidence="5">Belongs to the membrane-bound acyltransferase family. HHAT subfamily.</text>
</comment>
<protein>
    <submittedName>
        <fullName evidence="7">Protein-cysteine N-palmitoyltransferase HHAT-like</fullName>
    </submittedName>
</protein>
<keyword evidence="6" id="KW-1185">Reference proteome</keyword>
<name>A0A6P6Y4N6_DERPT</name>
<accession>A0A6P6Y4N6</accession>
<evidence type="ECO:0000256" key="4">
    <source>
        <dbReference type="ARBA" id="ARBA00023136"/>
    </source>
</evidence>
<dbReference type="GO" id="GO:0016020">
    <property type="term" value="C:membrane"/>
    <property type="evidence" value="ECO:0007669"/>
    <property type="project" value="UniProtKB-SubCell"/>
</dbReference>
<keyword evidence="2" id="KW-0812">Transmembrane</keyword>
<proteinExistence type="inferred from homology"/>
<keyword evidence="4" id="KW-0472">Membrane</keyword>
<dbReference type="GeneID" id="113793535"/>
<organism evidence="6 7">
    <name type="scientific">Dermatophagoides pteronyssinus</name>
    <name type="common">European house dust mite</name>
    <dbReference type="NCBI Taxonomy" id="6956"/>
    <lineage>
        <taxon>Eukaryota</taxon>
        <taxon>Metazoa</taxon>
        <taxon>Ecdysozoa</taxon>
        <taxon>Arthropoda</taxon>
        <taxon>Chelicerata</taxon>
        <taxon>Arachnida</taxon>
        <taxon>Acari</taxon>
        <taxon>Acariformes</taxon>
        <taxon>Sarcoptiformes</taxon>
        <taxon>Astigmata</taxon>
        <taxon>Psoroptidia</taxon>
        <taxon>Analgoidea</taxon>
        <taxon>Pyroglyphidae</taxon>
        <taxon>Dermatophagoidinae</taxon>
        <taxon>Dermatophagoides</taxon>
    </lineage>
</organism>
<evidence type="ECO:0000313" key="7">
    <source>
        <dbReference type="RefSeq" id="XP_027199384.1"/>
    </source>
</evidence>
<dbReference type="OrthoDB" id="6496647at2759"/>
<evidence type="ECO:0000313" key="6">
    <source>
        <dbReference type="Proteomes" id="UP000515146"/>
    </source>
</evidence>
<dbReference type="Proteomes" id="UP000515146">
    <property type="component" value="Unplaced"/>
</dbReference>
<evidence type="ECO:0000256" key="3">
    <source>
        <dbReference type="ARBA" id="ARBA00022989"/>
    </source>
</evidence>
<dbReference type="AlphaFoldDB" id="A0A6P6Y4N6"/>
<dbReference type="KEGG" id="dpte:113793535"/>
<dbReference type="RefSeq" id="XP_027199384.1">
    <property type="nucleotide sequence ID" value="XM_027343583.1"/>
</dbReference>
<keyword evidence="3" id="KW-1133">Transmembrane helix</keyword>
<dbReference type="CTD" id="44098"/>
<dbReference type="GO" id="GO:0016409">
    <property type="term" value="F:palmitoyltransferase activity"/>
    <property type="evidence" value="ECO:0007669"/>
    <property type="project" value="TreeGrafter"/>
</dbReference>
<gene>
    <name evidence="7" type="primary">LOC113793535</name>
</gene>
<dbReference type="PANTHER" id="PTHR13285:SF18">
    <property type="entry name" value="PROTEIN-CYSTEINE N-PALMITOYLTRANSFERASE RASP"/>
    <property type="match status" value="1"/>
</dbReference>
<dbReference type="InterPro" id="IPR004299">
    <property type="entry name" value="MBOAT_fam"/>
</dbReference>
<dbReference type="OMA" id="AWAQTYT"/>
<reference evidence="7" key="1">
    <citation type="submission" date="2025-08" db="UniProtKB">
        <authorList>
            <consortium name="RefSeq"/>
        </authorList>
    </citation>
    <scope>IDENTIFICATION</scope>
    <source>
        <strain evidence="7">Airmid</strain>
    </source>
</reference>
<evidence type="ECO:0000256" key="1">
    <source>
        <dbReference type="ARBA" id="ARBA00004141"/>
    </source>
</evidence>
<dbReference type="FunCoup" id="A0A6P6Y4N6">
    <property type="interactions" value="158"/>
</dbReference>
<dbReference type="GO" id="GO:0005783">
    <property type="term" value="C:endoplasmic reticulum"/>
    <property type="evidence" value="ECO:0007669"/>
    <property type="project" value="TreeGrafter"/>
</dbReference>
<dbReference type="PANTHER" id="PTHR13285">
    <property type="entry name" value="ACYLTRANSFERASE"/>
    <property type="match status" value="1"/>
</dbReference>
<evidence type="ECO:0000256" key="5">
    <source>
        <dbReference type="ARBA" id="ARBA00038268"/>
    </source>
</evidence>
<comment type="subcellular location">
    <subcellularLocation>
        <location evidence="1">Membrane</location>
        <topology evidence="1">Multi-pass membrane protein</topology>
    </subcellularLocation>
</comment>
<dbReference type="Pfam" id="PF03062">
    <property type="entry name" value="MBOAT"/>
    <property type="match status" value="1"/>
</dbReference>